<feature type="transmembrane region" description="Helical" evidence="1">
    <location>
        <begin position="51"/>
        <end position="77"/>
    </location>
</feature>
<evidence type="ECO:0000256" key="1">
    <source>
        <dbReference type="SAM" id="Phobius"/>
    </source>
</evidence>
<organism evidence="2 3">
    <name type="scientific">Avibacterium paragallinarum</name>
    <name type="common">Haemophilus gallinarum</name>
    <dbReference type="NCBI Taxonomy" id="728"/>
    <lineage>
        <taxon>Bacteria</taxon>
        <taxon>Pseudomonadati</taxon>
        <taxon>Pseudomonadota</taxon>
        <taxon>Gammaproteobacteria</taxon>
        <taxon>Pasteurellales</taxon>
        <taxon>Pasteurellaceae</taxon>
        <taxon>Avibacterium</taxon>
    </lineage>
</organism>
<name>A0A8B3TEB5_AVIPA</name>
<dbReference type="EMBL" id="RQXS01000008">
    <property type="protein sequence ID" value="RZN60574.1"/>
    <property type="molecule type" value="Genomic_DNA"/>
</dbReference>
<dbReference type="InterPro" id="IPR025982">
    <property type="entry name" value="SieB"/>
</dbReference>
<dbReference type="Pfam" id="PF14163">
    <property type="entry name" value="SieB"/>
    <property type="match status" value="1"/>
</dbReference>
<sequence length="161" mass="19263">MWDFFKFLVQRINFKEIIMFIILYIAVWISTPMQSYKDFFDAQRFPFFPDGTFYALACFAVAGFLQLTIVPVIFYCTDKLKEKIQQKMIEDKIKSLTQEEIQVLYSIQLDRTVDINQTILSLEKKQIIYLMFDANHSVAFIAQEYYGEIMRQRIFDKIKPK</sequence>
<protein>
    <submittedName>
        <fullName evidence="2">Uncharacterized protein</fullName>
    </submittedName>
</protein>
<gene>
    <name evidence="2" type="ORF">EIG79_02995</name>
</gene>
<keyword evidence="1" id="KW-0812">Transmembrane</keyword>
<keyword evidence="1" id="KW-1133">Transmembrane helix</keyword>
<feature type="transmembrane region" description="Helical" evidence="1">
    <location>
        <begin position="12"/>
        <end position="31"/>
    </location>
</feature>
<dbReference type="Proteomes" id="UP000294229">
    <property type="component" value="Unassembled WGS sequence"/>
</dbReference>
<accession>A0A8B3TEB5</accession>
<reference evidence="2 3" key="1">
    <citation type="submission" date="2018-11" db="EMBL/GenBank/DDBJ databases">
        <title>Sequencing Av. paragallinarum serogroups.</title>
        <authorList>
            <person name="Hellmuth J.E."/>
            <person name="Boucher C.E."/>
            <person name="Cason E.D."/>
        </authorList>
    </citation>
    <scope>NUCLEOTIDE SEQUENCE [LARGE SCALE GENOMIC DNA]</scope>
    <source>
        <strain evidence="2 3">SA-3</strain>
    </source>
</reference>
<evidence type="ECO:0000313" key="3">
    <source>
        <dbReference type="Proteomes" id="UP000294229"/>
    </source>
</evidence>
<comment type="caution">
    <text evidence="2">The sequence shown here is derived from an EMBL/GenBank/DDBJ whole genome shotgun (WGS) entry which is preliminary data.</text>
</comment>
<proteinExistence type="predicted"/>
<dbReference type="AlphaFoldDB" id="A0A8B3TEB5"/>
<keyword evidence="1" id="KW-0472">Membrane</keyword>
<evidence type="ECO:0000313" key="2">
    <source>
        <dbReference type="EMBL" id="RZN60574.1"/>
    </source>
</evidence>